<keyword evidence="3" id="KW-1185">Reference proteome</keyword>
<dbReference type="Gene3D" id="2.60.20.30">
    <property type="match status" value="1"/>
</dbReference>
<dbReference type="EMBL" id="BMMK01000019">
    <property type="protein sequence ID" value="GGM64958.1"/>
    <property type="molecule type" value="Genomic_DNA"/>
</dbReference>
<dbReference type="InterPro" id="IPR015791">
    <property type="entry name" value="Antimic/Inh_G_crystallin-like"/>
</dbReference>
<organism evidence="2 3">
    <name type="scientific">Longimycelium tulufanense</name>
    <dbReference type="NCBI Taxonomy" id="907463"/>
    <lineage>
        <taxon>Bacteria</taxon>
        <taxon>Bacillati</taxon>
        <taxon>Actinomycetota</taxon>
        <taxon>Actinomycetes</taxon>
        <taxon>Pseudonocardiales</taxon>
        <taxon>Pseudonocardiaceae</taxon>
        <taxon>Longimycelium</taxon>
    </lineage>
</organism>
<evidence type="ECO:0000313" key="3">
    <source>
        <dbReference type="Proteomes" id="UP000637578"/>
    </source>
</evidence>
<protein>
    <submittedName>
        <fullName evidence="2">Uncharacterized protein</fullName>
    </submittedName>
</protein>
<keyword evidence="1" id="KW-0732">Signal</keyword>
<evidence type="ECO:0000313" key="2">
    <source>
        <dbReference type="EMBL" id="GGM64958.1"/>
    </source>
</evidence>
<proteinExistence type="predicted"/>
<feature type="signal peptide" evidence="1">
    <location>
        <begin position="1"/>
        <end position="26"/>
    </location>
</feature>
<sequence length="112" mass="12808">MLVRRLTTIFVSITALLTVFAGTSYATERATCSPWGDFLRIYQGMPQWHECYADAGDLEVHIPNATFMTSGDNAGFIRYVYRGRTVRLNFGKHEEHRLANPNEARVIFIHIN</sequence>
<reference evidence="2" key="2">
    <citation type="submission" date="2020-09" db="EMBL/GenBank/DDBJ databases">
        <authorList>
            <person name="Sun Q."/>
            <person name="Zhou Y."/>
        </authorList>
    </citation>
    <scope>NUCLEOTIDE SEQUENCE</scope>
    <source>
        <strain evidence="2">CGMCC 4.5737</strain>
    </source>
</reference>
<name>A0A8J3CAC3_9PSEU</name>
<evidence type="ECO:0000256" key="1">
    <source>
        <dbReference type="SAM" id="SignalP"/>
    </source>
</evidence>
<feature type="chain" id="PRO_5035192948" evidence="1">
    <location>
        <begin position="27"/>
        <end position="112"/>
    </location>
</feature>
<dbReference type="Proteomes" id="UP000637578">
    <property type="component" value="Unassembled WGS sequence"/>
</dbReference>
<accession>A0A8J3CAC3</accession>
<comment type="caution">
    <text evidence="2">The sequence shown here is derived from an EMBL/GenBank/DDBJ whole genome shotgun (WGS) entry which is preliminary data.</text>
</comment>
<gene>
    <name evidence="2" type="ORF">GCM10012275_39340</name>
</gene>
<dbReference type="AlphaFoldDB" id="A0A8J3CAC3"/>
<reference evidence="2" key="1">
    <citation type="journal article" date="2014" name="Int. J. Syst. Evol. Microbiol.">
        <title>Complete genome sequence of Corynebacterium casei LMG S-19264T (=DSM 44701T), isolated from a smear-ripened cheese.</title>
        <authorList>
            <consortium name="US DOE Joint Genome Institute (JGI-PGF)"/>
            <person name="Walter F."/>
            <person name="Albersmeier A."/>
            <person name="Kalinowski J."/>
            <person name="Ruckert C."/>
        </authorList>
    </citation>
    <scope>NUCLEOTIDE SEQUENCE</scope>
    <source>
        <strain evidence="2">CGMCC 4.5737</strain>
    </source>
</reference>